<dbReference type="Pfam" id="PF07761">
    <property type="entry name" value="DUF1617"/>
    <property type="match status" value="1"/>
</dbReference>
<evidence type="ECO:0000313" key="2">
    <source>
        <dbReference type="Proteomes" id="UP000664360"/>
    </source>
</evidence>
<dbReference type="InterPro" id="IPR011675">
    <property type="entry name" value="DUF1617"/>
</dbReference>
<keyword evidence="2" id="KW-1185">Reference proteome</keyword>
<evidence type="ECO:0000313" key="1">
    <source>
        <dbReference type="EMBL" id="WYJ79520.1"/>
    </source>
</evidence>
<dbReference type="EMBL" id="CP147250">
    <property type="protein sequence ID" value="WYJ79520.1"/>
    <property type="molecule type" value="Genomic_DNA"/>
</dbReference>
<dbReference type="RefSeq" id="WP_206859259.1">
    <property type="nucleotide sequence ID" value="NZ_CP147250.1"/>
</dbReference>
<organism evidence="1 2">
    <name type="scientific">Candidatus Enterococcus mangumiae</name>
    <dbReference type="NCBI Taxonomy" id="2230878"/>
    <lineage>
        <taxon>Bacteria</taxon>
        <taxon>Bacillati</taxon>
        <taxon>Bacillota</taxon>
        <taxon>Bacilli</taxon>
        <taxon>Lactobacillales</taxon>
        <taxon>Enterococcaceae</taxon>
        <taxon>Enterococcus</taxon>
    </lineage>
</organism>
<evidence type="ECO:0008006" key="3">
    <source>
        <dbReference type="Google" id="ProtNLM"/>
    </source>
</evidence>
<reference evidence="1 2" key="1">
    <citation type="submission" date="2024-03" db="EMBL/GenBank/DDBJ databases">
        <title>The Genome Sequence of Enterococcus sp. DIV1094.</title>
        <authorList>
            <consortium name="The Broad Institute Genomics Platform"/>
            <consortium name="The Broad Institute Microbial Omics Core"/>
            <consortium name="The Broad Institute Genomic Center for Infectious Diseases"/>
            <person name="Earl A."/>
            <person name="Manson A."/>
            <person name="Gilmore M."/>
            <person name="Schwartman J."/>
            <person name="Shea T."/>
            <person name="Abouelleil A."/>
            <person name="Cao P."/>
            <person name="Chapman S."/>
            <person name="Cusick C."/>
            <person name="Young S."/>
            <person name="Neafsey D."/>
            <person name="Nusbaum C."/>
            <person name="Birren B."/>
        </authorList>
    </citation>
    <scope>NUCLEOTIDE SEQUENCE [LARGE SCALE GENOMIC DNA]</scope>
    <source>
        <strain evidence="1 2">DIV1094</strain>
    </source>
</reference>
<dbReference type="Proteomes" id="UP000664360">
    <property type="component" value="Chromosome"/>
</dbReference>
<protein>
    <recommendedName>
        <fullName evidence="3">DUF1617 domain-containing protein</fullName>
    </recommendedName>
</protein>
<name>A0ABZ2SWP6_9ENTE</name>
<gene>
    <name evidence="1" type="ORF">DOK79_001060</name>
</gene>
<accession>A0ABZ2SWP6</accession>
<sequence length="149" mass="16939">MKKVTITLKNYELGTALAFIAKMDLKAASASRHRSKFKKELLKAVEGLQESEMELYDQYGEKDADGKLVINEAQTGYEVKDSEKNQFAQELHALLDEEIVIESGLYVKNFSLFGKVLADYNGVISGKEADIYDRLMDEFEKEENQDVKD</sequence>
<proteinExistence type="predicted"/>